<keyword evidence="7 9" id="KW-1133">Transmembrane helix</keyword>
<evidence type="ECO:0000256" key="2">
    <source>
        <dbReference type="ARBA" id="ARBA00004953"/>
    </source>
</evidence>
<evidence type="ECO:0000256" key="7">
    <source>
        <dbReference type="ARBA" id="ARBA00022989"/>
    </source>
</evidence>
<comment type="function">
    <text evidence="9">Converts cobyric acid to cobinamide by the addition of aminopropanol on the F carboxylic group.</text>
</comment>
<evidence type="ECO:0000256" key="6">
    <source>
        <dbReference type="ARBA" id="ARBA00022692"/>
    </source>
</evidence>
<protein>
    <recommendedName>
        <fullName evidence="9">Cobalamin biosynthesis protein CobD</fullName>
    </recommendedName>
</protein>
<dbReference type="RefSeq" id="WP_200760616.1">
    <property type="nucleotide sequence ID" value="NZ_AP023366.1"/>
</dbReference>
<evidence type="ECO:0000256" key="5">
    <source>
        <dbReference type="ARBA" id="ARBA00022573"/>
    </source>
</evidence>
<dbReference type="GO" id="GO:0009236">
    <property type="term" value="P:cobalamin biosynthetic process"/>
    <property type="evidence" value="ECO:0007669"/>
    <property type="project" value="UniProtKB-UniRule"/>
</dbReference>
<dbReference type="Proteomes" id="UP000593802">
    <property type="component" value="Chromosome"/>
</dbReference>
<gene>
    <name evidence="9 10" type="primary">cobD</name>
    <name evidence="10" type="ORF">skT53_16160</name>
</gene>
<comment type="pathway">
    <text evidence="2 9">Cofactor biosynthesis; adenosylcobalamin biosynthesis.</text>
</comment>
<dbReference type="GO" id="GO:0015420">
    <property type="term" value="F:ABC-type vitamin B12 transporter activity"/>
    <property type="evidence" value="ECO:0007669"/>
    <property type="project" value="UniProtKB-UniRule"/>
</dbReference>
<accession>A0A7I8DFE0</accession>
<dbReference type="HAMAP" id="MF_00024">
    <property type="entry name" value="CobD_CbiB"/>
    <property type="match status" value="1"/>
</dbReference>
<keyword evidence="8 9" id="KW-0472">Membrane</keyword>
<keyword evidence="6 9" id="KW-0812">Transmembrane</keyword>
<dbReference type="EMBL" id="AP023366">
    <property type="protein sequence ID" value="BCJ86631.1"/>
    <property type="molecule type" value="Genomic_DNA"/>
</dbReference>
<organism evidence="10 11">
    <name type="scientific">Effusibacillus dendaii</name>
    <dbReference type="NCBI Taxonomy" id="2743772"/>
    <lineage>
        <taxon>Bacteria</taxon>
        <taxon>Bacillati</taxon>
        <taxon>Bacillota</taxon>
        <taxon>Bacilli</taxon>
        <taxon>Bacillales</taxon>
        <taxon>Alicyclobacillaceae</taxon>
        <taxon>Effusibacillus</taxon>
    </lineage>
</organism>
<sequence>MISVWLAYAVDLLLGDPRWIPHPVVMIGHLISRLERGLRFLFRAPLLQTEPNRREEAGTANPSQQTVGQNRRERLAGILLVLLTVGTSGGMVGGLLWLAAQASFWLAFALNIWLIAATIAIKGLAQAGRRIYDSLEQNHIEQAREQTGQIVGRDTQHLTEAEITRAAVESVAENIVDAVISPLFYAMIGGAPLAMMYRAANTLDSMVGYKNDRYRYFGWASARFDDLLNWIPARIAGMLIILTAFLFGYSGQGAWRAIRRDAAKHPSPNSGIPEAAVAGALGVRLGGFNTYQGVETFRAYMGEPLQSLSRIHIRQVIRILHISSFLMLIGGSLVWALLQSIVHH</sequence>
<dbReference type="UniPathway" id="UPA00148"/>
<feature type="transmembrane region" description="Helical" evidence="9">
    <location>
        <begin position="175"/>
        <end position="197"/>
    </location>
</feature>
<dbReference type="InterPro" id="IPR004485">
    <property type="entry name" value="Cobalamin_biosynth_CobD/CbiB"/>
</dbReference>
<dbReference type="KEGG" id="eff:skT53_16160"/>
<proteinExistence type="inferred from homology"/>
<dbReference type="PANTHER" id="PTHR34308:SF1">
    <property type="entry name" value="COBALAMIN BIOSYNTHESIS PROTEIN CBIB"/>
    <property type="match status" value="1"/>
</dbReference>
<comment type="subcellular location">
    <subcellularLocation>
        <location evidence="1 9">Cell membrane</location>
        <topology evidence="1 9">Multi-pass membrane protein</topology>
    </subcellularLocation>
</comment>
<evidence type="ECO:0000256" key="9">
    <source>
        <dbReference type="HAMAP-Rule" id="MF_00024"/>
    </source>
</evidence>
<reference evidence="10 11" key="1">
    <citation type="submission" date="2020-08" db="EMBL/GenBank/DDBJ databases">
        <title>Complete Genome Sequence of Effusibacillus dendaii Strain skT53, Isolated from Farmland soil.</title>
        <authorList>
            <person name="Konishi T."/>
            <person name="Kawasaki H."/>
        </authorList>
    </citation>
    <scope>NUCLEOTIDE SEQUENCE [LARGE SCALE GENOMIC DNA]</scope>
    <source>
        <strain evidence="11">skT53</strain>
    </source>
</reference>
<dbReference type="NCBIfam" id="TIGR00380">
    <property type="entry name" value="cobal_cbiB"/>
    <property type="match status" value="1"/>
</dbReference>
<feature type="transmembrane region" description="Helical" evidence="9">
    <location>
        <begin position="319"/>
        <end position="338"/>
    </location>
</feature>
<keyword evidence="4 9" id="KW-1003">Cell membrane</keyword>
<dbReference type="GO" id="GO:0005886">
    <property type="term" value="C:plasma membrane"/>
    <property type="evidence" value="ECO:0007669"/>
    <property type="project" value="UniProtKB-SubCell"/>
</dbReference>
<feature type="transmembrane region" description="Helical" evidence="9">
    <location>
        <begin position="75"/>
        <end position="98"/>
    </location>
</feature>
<evidence type="ECO:0000256" key="4">
    <source>
        <dbReference type="ARBA" id="ARBA00022475"/>
    </source>
</evidence>
<feature type="transmembrane region" description="Helical" evidence="9">
    <location>
        <begin position="231"/>
        <end position="250"/>
    </location>
</feature>
<keyword evidence="11" id="KW-1185">Reference proteome</keyword>
<name>A0A7I8DFE0_9BACL</name>
<comment type="similarity">
    <text evidence="3 9">Belongs to the CobD/CbiB family.</text>
</comment>
<evidence type="ECO:0000256" key="3">
    <source>
        <dbReference type="ARBA" id="ARBA00006263"/>
    </source>
</evidence>
<dbReference type="PANTHER" id="PTHR34308">
    <property type="entry name" value="COBALAMIN BIOSYNTHESIS PROTEIN CBIB"/>
    <property type="match status" value="1"/>
</dbReference>
<dbReference type="AlphaFoldDB" id="A0A7I8DFE0"/>
<keyword evidence="5 9" id="KW-0169">Cobalamin biosynthesis</keyword>
<dbReference type="GO" id="GO:0048472">
    <property type="term" value="F:threonine-phosphate decarboxylase activity"/>
    <property type="evidence" value="ECO:0007669"/>
    <property type="project" value="InterPro"/>
</dbReference>
<evidence type="ECO:0000256" key="8">
    <source>
        <dbReference type="ARBA" id="ARBA00023136"/>
    </source>
</evidence>
<feature type="transmembrane region" description="Helical" evidence="9">
    <location>
        <begin position="104"/>
        <end position="125"/>
    </location>
</feature>
<evidence type="ECO:0000256" key="1">
    <source>
        <dbReference type="ARBA" id="ARBA00004651"/>
    </source>
</evidence>
<evidence type="ECO:0000313" key="10">
    <source>
        <dbReference type="EMBL" id="BCJ86631.1"/>
    </source>
</evidence>
<evidence type="ECO:0000313" key="11">
    <source>
        <dbReference type="Proteomes" id="UP000593802"/>
    </source>
</evidence>
<dbReference type="Pfam" id="PF03186">
    <property type="entry name" value="CobD_Cbib"/>
    <property type="match status" value="1"/>
</dbReference>